<evidence type="ECO:0000313" key="3">
    <source>
        <dbReference type="EMBL" id="MFB9096623.1"/>
    </source>
</evidence>
<organism evidence="3 4">
    <name type="scientific">Flavobacterium jumunjinense</name>
    <dbReference type="NCBI Taxonomy" id="998845"/>
    <lineage>
        <taxon>Bacteria</taxon>
        <taxon>Pseudomonadati</taxon>
        <taxon>Bacteroidota</taxon>
        <taxon>Flavobacteriia</taxon>
        <taxon>Flavobacteriales</taxon>
        <taxon>Flavobacteriaceae</taxon>
        <taxon>Flavobacterium</taxon>
    </lineage>
</organism>
<dbReference type="EMBL" id="JBHMEY010000018">
    <property type="protein sequence ID" value="MFB9096623.1"/>
    <property type="molecule type" value="Genomic_DNA"/>
</dbReference>
<dbReference type="PROSITE" id="PS52035">
    <property type="entry name" value="PEPTIDASE_M14"/>
    <property type="match status" value="1"/>
</dbReference>
<dbReference type="Pfam" id="PF00246">
    <property type="entry name" value="Peptidase_M14"/>
    <property type="match status" value="1"/>
</dbReference>
<name>A0ABV5GML3_9FLAO</name>
<evidence type="ECO:0000256" key="1">
    <source>
        <dbReference type="PROSITE-ProRule" id="PRU01379"/>
    </source>
</evidence>
<dbReference type="CDD" id="cd06239">
    <property type="entry name" value="M14-like"/>
    <property type="match status" value="1"/>
</dbReference>
<comment type="similarity">
    <text evidence="1">Belongs to the peptidase M14 family.</text>
</comment>
<feature type="domain" description="Peptidase M14" evidence="2">
    <location>
        <begin position="8"/>
        <end position="244"/>
    </location>
</feature>
<keyword evidence="4" id="KW-1185">Reference proteome</keyword>
<reference evidence="3 4" key="1">
    <citation type="submission" date="2024-09" db="EMBL/GenBank/DDBJ databases">
        <authorList>
            <person name="Sun Q."/>
            <person name="Mori K."/>
        </authorList>
    </citation>
    <scope>NUCLEOTIDE SEQUENCE [LARGE SCALE GENOMIC DNA]</scope>
    <source>
        <strain evidence="3 4">CECT 7955</strain>
    </source>
</reference>
<keyword evidence="3" id="KW-0645">Protease</keyword>
<dbReference type="Gene3D" id="3.40.630.10">
    <property type="entry name" value="Zn peptidases"/>
    <property type="match status" value="1"/>
</dbReference>
<dbReference type="SUPFAM" id="SSF53187">
    <property type="entry name" value="Zn-dependent exopeptidases"/>
    <property type="match status" value="1"/>
</dbReference>
<accession>A0ABV5GML3</accession>
<sequence>MNNLQLATEHLENELKGRYVTNNHILPLMKKLPNQFRVKTIGKSVLDKPIYSVEYGIGPIKVLIWSQMHGNESTTTKGLFDFFNYLSSDTDFSKEIYTKYTLYCIPILNPDGAEVYTRVNANEIDLNRDAFEITQPESKLLRSVFEDYKPDLCYNLHDQRTIFGTETYNLPATVSFLAPAYNESREFNDVRLKAIKIINRMNDNLQKFIPNQVGRFDDSFNVNCIGDYFTFRGVPTILFEAGHYKDDYNRNEVRKFIFCSLFESFKQTNENDIVKNELDFYLKIPQNSKCFYDFLYKNVNFIDNTEKKTINFAAQYTEVLNLDVIEFEARIIQIEDLENHSGHVEFDLNEIVYNCNISNLPEIGAKADFVFGEKVKFKNGKQYEV</sequence>
<comment type="caution">
    <text evidence="1">Lacks conserved residue(s) required for the propagation of feature annotation.</text>
</comment>
<dbReference type="EC" id="3.4.17.-" evidence="3"/>
<dbReference type="InterPro" id="IPR000834">
    <property type="entry name" value="Peptidase_M14"/>
</dbReference>
<keyword evidence="3" id="KW-0121">Carboxypeptidase</keyword>
<gene>
    <name evidence="3" type="ORF">ACFFVF_08865</name>
</gene>
<dbReference type="Proteomes" id="UP001589607">
    <property type="component" value="Unassembled WGS sequence"/>
</dbReference>
<proteinExistence type="inferred from homology"/>
<keyword evidence="3" id="KW-0378">Hydrolase</keyword>
<dbReference type="GO" id="GO:0004180">
    <property type="term" value="F:carboxypeptidase activity"/>
    <property type="evidence" value="ECO:0007669"/>
    <property type="project" value="UniProtKB-KW"/>
</dbReference>
<protein>
    <submittedName>
        <fullName evidence="3">M14 metallopeptidase family protein</fullName>
        <ecNumber evidence="3">3.4.17.-</ecNumber>
    </submittedName>
</protein>
<dbReference type="RefSeq" id="WP_236455825.1">
    <property type="nucleotide sequence ID" value="NZ_CBCSGE010000002.1"/>
</dbReference>
<evidence type="ECO:0000259" key="2">
    <source>
        <dbReference type="PROSITE" id="PS52035"/>
    </source>
</evidence>
<evidence type="ECO:0000313" key="4">
    <source>
        <dbReference type="Proteomes" id="UP001589607"/>
    </source>
</evidence>
<comment type="caution">
    <text evidence="3">The sequence shown here is derived from an EMBL/GenBank/DDBJ whole genome shotgun (WGS) entry which is preliminary data.</text>
</comment>